<protein>
    <recommendedName>
        <fullName evidence="5 9">Molybdopterin molybdenumtransferase</fullName>
        <ecNumber evidence="4 9">2.10.1.1</ecNumber>
    </recommendedName>
</protein>
<dbReference type="Pfam" id="PF03453">
    <property type="entry name" value="MoeA_N"/>
    <property type="match status" value="1"/>
</dbReference>
<keyword evidence="7 9" id="KW-0501">Molybdenum cofactor biosynthesis</keyword>
<dbReference type="SUPFAM" id="SSF63867">
    <property type="entry name" value="MoeA C-terminal domain-like"/>
    <property type="match status" value="1"/>
</dbReference>
<dbReference type="InterPro" id="IPR001453">
    <property type="entry name" value="MoaB/Mog_dom"/>
</dbReference>
<dbReference type="InterPro" id="IPR036135">
    <property type="entry name" value="MoeA_linker/N_sf"/>
</dbReference>
<dbReference type="InterPro" id="IPR005111">
    <property type="entry name" value="MoeA_C_domain_IV"/>
</dbReference>
<evidence type="ECO:0000259" key="10">
    <source>
        <dbReference type="SMART" id="SM00852"/>
    </source>
</evidence>
<evidence type="ECO:0000256" key="5">
    <source>
        <dbReference type="ARBA" id="ARBA00021108"/>
    </source>
</evidence>
<dbReference type="PANTHER" id="PTHR10192">
    <property type="entry name" value="MOLYBDOPTERIN BIOSYNTHESIS PROTEIN"/>
    <property type="match status" value="1"/>
</dbReference>
<dbReference type="NCBIfam" id="TIGR00177">
    <property type="entry name" value="molyb_syn"/>
    <property type="match status" value="1"/>
</dbReference>
<dbReference type="InterPro" id="IPR036425">
    <property type="entry name" value="MoaB/Mog-like_dom_sf"/>
</dbReference>
<comment type="cofactor">
    <cofactor evidence="9">
        <name>Mg(2+)</name>
        <dbReference type="ChEBI" id="CHEBI:18420"/>
    </cofactor>
</comment>
<dbReference type="PANTHER" id="PTHR10192:SF5">
    <property type="entry name" value="GEPHYRIN"/>
    <property type="match status" value="1"/>
</dbReference>
<keyword evidence="12" id="KW-1185">Reference proteome</keyword>
<dbReference type="GO" id="GO:0006777">
    <property type="term" value="P:Mo-molybdopterin cofactor biosynthetic process"/>
    <property type="evidence" value="ECO:0007669"/>
    <property type="project" value="UniProtKB-UniRule"/>
</dbReference>
<evidence type="ECO:0000256" key="3">
    <source>
        <dbReference type="ARBA" id="ARBA00010763"/>
    </source>
</evidence>
<reference evidence="11 12" key="1">
    <citation type="submission" date="2020-07" db="EMBL/GenBank/DDBJ databases">
        <title>Description of Limosilactobacillus balticus sp. nov., Limosilactobacillus agrestis sp. nov., Limosilactobacillus albertensis sp. nov., Limosilactobacillus rudii sp. nov., Limosilactobacillus fastidiosus sp. nov., five novel Limosilactobacillus species isolated from the vertebrate gastrointestinal tract, and proposal of 6 subspecies of Limosilactobacillus reuteri adapted to the gastrointestinal tract of specific vertebrate hosts.</title>
        <authorList>
            <person name="Li F."/>
            <person name="Cheng C."/>
            <person name="Zheng J."/>
            <person name="Quevedo R.M."/>
            <person name="Li J."/>
            <person name="Roos S."/>
            <person name="Gaenzle M.G."/>
            <person name="Walter J."/>
        </authorList>
    </citation>
    <scope>NUCLEOTIDE SEQUENCE [LARGE SCALE GENOMIC DNA]</scope>
    <source>
        <strain evidence="11 12">STM2_1</strain>
    </source>
</reference>
<dbReference type="GO" id="GO:0046872">
    <property type="term" value="F:metal ion binding"/>
    <property type="evidence" value="ECO:0007669"/>
    <property type="project" value="UniProtKB-UniRule"/>
</dbReference>
<dbReference type="GO" id="GO:0005829">
    <property type="term" value="C:cytosol"/>
    <property type="evidence" value="ECO:0007669"/>
    <property type="project" value="TreeGrafter"/>
</dbReference>
<evidence type="ECO:0000256" key="6">
    <source>
        <dbReference type="ARBA" id="ARBA00022505"/>
    </source>
</evidence>
<keyword evidence="9 11" id="KW-0808">Transferase</keyword>
<name>A0A7W3YP64_9LACO</name>
<keyword evidence="6 9" id="KW-0500">Molybdenum</keyword>
<dbReference type="CDD" id="cd00887">
    <property type="entry name" value="MoeA"/>
    <property type="match status" value="1"/>
</dbReference>
<evidence type="ECO:0000256" key="2">
    <source>
        <dbReference type="ARBA" id="ARBA00005046"/>
    </source>
</evidence>
<dbReference type="EMBL" id="JACIVA010000057">
    <property type="protein sequence ID" value="MBB1098236.1"/>
    <property type="molecule type" value="Genomic_DNA"/>
</dbReference>
<comment type="similarity">
    <text evidence="3 9">Belongs to the MoeA family.</text>
</comment>
<dbReference type="InterPro" id="IPR005110">
    <property type="entry name" value="MoeA_linker/N"/>
</dbReference>
<dbReference type="InterPro" id="IPR038987">
    <property type="entry name" value="MoeA-like"/>
</dbReference>
<comment type="function">
    <text evidence="1 9">Catalyzes the insertion of molybdate into adenylated molybdopterin with the concomitant release of AMP.</text>
</comment>
<dbReference type="GO" id="GO:0061599">
    <property type="term" value="F:molybdopterin molybdotransferase activity"/>
    <property type="evidence" value="ECO:0007669"/>
    <property type="project" value="UniProtKB-UniRule"/>
</dbReference>
<comment type="catalytic activity">
    <reaction evidence="8">
        <text>adenylyl-molybdopterin + molybdate = Mo-molybdopterin + AMP + H(+)</text>
        <dbReference type="Rhea" id="RHEA:35047"/>
        <dbReference type="ChEBI" id="CHEBI:15378"/>
        <dbReference type="ChEBI" id="CHEBI:36264"/>
        <dbReference type="ChEBI" id="CHEBI:62727"/>
        <dbReference type="ChEBI" id="CHEBI:71302"/>
        <dbReference type="ChEBI" id="CHEBI:456215"/>
        <dbReference type="EC" id="2.10.1.1"/>
    </reaction>
</comment>
<evidence type="ECO:0000256" key="7">
    <source>
        <dbReference type="ARBA" id="ARBA00023150"/>
    </source>
</evidence>
<gene>
    <name evidence="11" type="ORF">H5S09_09845</name>
</gene>
<dbReference type="Gene3D" id="3.40.980.10">
    <property type="entry name" value="MoaB/Mog-like domain"/>
    <property type="match status" value="1"/>
</dbReference>
<keyword evidence="9" id="KW-0479">Metal-binding</keyword>
<dbReference type="UniPathway" id="UPA00344"/>
<dbReference type="Gene3D" id="3.90.105.10">
    <property type="entry name" value="Molybdopterin biosynthesis moea protein, domain 2"/>
    <property type="match status" value="1"/>
</dbReference>
<accession>A0A7W3YP64</accession>
<proteinExistence type="inferred from homology"/>
<feature type="domain" description="MoaB/Mog" evidence="10">
    <location>
        <begin position="183"/>
        <end position="320"/>
    </location>
</feature>
<dbReference type="Gene3D" id="2.170.190.11">
    <property type="entry name" value="Molybdopterin biosynthesis moea protein, domain 3"/>
    <property type="match status" value="1"/>
</dbReference>
<dbReference type="Gene3D" id="2.40.340.10">
    <property type="entry name" value="MoeA, C-terminal, domain IV"/>
    <property type="match status" value="1"/>
</dbReference>
<dbReference type="SUPFAM" id="SSF53218">
    <property type="entry name" value="Molybdenum cofactor biosynthesis proteins"/>
    <property type="match status" value="1"/>
</dbReference>
<dbReference type="RefSeq" id="WP_182596945.1">
    <property type="nucleotide sequence ID" value="NZ_JACIVA010000057.1"/>
</dbReference>
<evidence type="ECO:0000256" key="9">
    <source>
        <dbReference type="RuleBase" id="RU365090"/>
    </source>
</evidence>
<comment type="pathway">
    <text evidence="2 9">Cofactor biosynthesis; molybdopterin biosynthesis.</text>
</comment>
<evidence type="ECO:0000313" key="11">
    <source>
        <dbReference type="EMBL" id="MBB1098236.1"/>
    </source>
</evidence>
<evidence type="ECO:0000256" key="8">
    <source>
        <dbReference type="ARBA" id="ARBA00047317"/>
    </source>
</evidence>
<dbReference type="AlphaFoldDB" id="A0A7W3YP64"/>
<dbReference type="SUPFAM" id="SSF63882">
    <property type="entry name" value="MoeA N-terminal region -like"/>
    <property type="match status" value="1"/>
</dbReference>
<dbReference type="SMART" id="SM00852">
    <property type="entry name" value="MoCF_biosynth"/>
    <property type="match status" value="1"/>
</dbReference>
<comment type="caution">
    <text evidence="11">The sequence shown here is derived from an EMBL/GenBank/DDBJ whole genome shotgun (WGS) entry which is preliminary data.</text>
</comment>
<evidence type="ECO:0000313" key="12">
    <source>
        <dbReference type="Proteomes" id="UP000517106"/>
    </source>
</evidence>
<dbReference type="EC" id="2.10.1.1" evidence="4 9"/>
<keyword evidence="9" id="KW-0460">Magnesium</keyword>
<dbReference type="InterPro" id="IPR036688">
    <property type="entry name" value="MoeA_C_domain_IV_sf"/>
</dbReference>
<evidence type="ECO:0000256" key="1">
    <source>
        <dbReference type="ARBA" id="ARBA00002901"/>
    </source>
</evidence>
<organism evidence="11 12">
    <name type="scientific">Limosilactobacillus rudii</name>
    <dbReference type="NCBI Taxonomy" id="2759755"/>
    <lineage>
        <taxon>Bacteria</taxon>
        <taxon>Bacillati</taxon>
        <taxon>Bacillota</taxon>
        <taxon>Bacilli</taxon>
        <taxon>Lactobacillales</taxon>
        <taxon>Lactobacillaceae</taxon>
        <taxon>Limosilactobacillus</taxon>
    </lineage>
</organism>
<dbReference type="Pfam" id="PF03454">
    <property type="entry name" value="MoeA_C"/>
    <property type="match status" value="1"/>
</dbReference>
<dbReference type="Pfam" id="PF00994">
    <property type="entry name" value="MoCF_biosynth"/>
    <property type="match status" value="1"/>
</dbReference>
<sequence length="406" mass="44517">MLTRRTPISVAEAKEKINAIPLKHETETIPLAAANHRVLAEDIHASYDYPHFRRAGMDGYAILASDDHDFPKEFTVLGEIQAGATWDKPLHTGEAVRIMTGAYVPDDAGKVIRIEKTRPVNGEDSKVMIVTTESKTNITEAGTDVTKGDIILNKNCELNPGGLAVLTAFGVHEVKVYKKPRIAIIATGTELLSPTDQIAPGKIFNSNGIMLKNLVEEAGGIVDFETQLPDEPAVIKQTLEEQMATHDIVITDGGVSVGDFDYIGDEARKADTLLFNKIKQRPGSVTTAFIQNNTFVMALSGNPGACFTGFYLYMEPLIRRYQHQPSRIKQVRATLAAPYNKTNGFDRYLRCTYKFSNGKFAVYPNGINRSGSLANLQTTTCLALIPHSTTPMAVGTETDAWLLPFK</sequence>
<dbReference type="Proteomes" id="UP000517106">
    <property type="component" value="Unassembled WGS sequence"/>
</dbReference>
<evidence type="ECO:0000256" key="4">
    <source>
        <dbReference type="ARBA" id="ARBA00013269"/>
    </source>
</evidence>